<sequence length="287" mass="32051">MAITSCLSEFSLPELFQFLDHGTKTGLLTLRFQTDSQEKRVRHALLHQGRIVAVTNRLDHQCLLAMICQRGWISPEVLREQVNRCPANIPIGLYLKTHGFLQPEQLRLLFHAQVLRQVCGLFRLKDARFKFDAKATLPTTEMTGLSLSATEATLMGLRVLRDWRLLADKLPEATSALSRVVIGKRHLRLDSLEGRVWQLANGSVTLNAIATQLKQPVEVIQQTAFRLISVGLVAEVPMLVQSRSRSVAPEAPQPVSPTANSPKETTNVPDLSNSFMQNLLGFLRSSK</sequence>
<organism evidence="3 4">
    <name type="scientific">Limnofasciculus baicalensis BBK-W-15</name>
    <dbReference type="NCBI Taxonomy" id="2699891"/>
    <lineage>
        <taxon>Bacteria</taxon>
        <taxon>Bacillati</taxon>
        <taxon>Cyanobacteriota</taxon>
        <taxon>Cyanophyceae</taxon>
        <taxon>Coleofasciculales</taxon>
        <taxon>Coleofasciculaceae</taxon>
        <taxon>Limnofasciculus</taxon>
        <taxon>Limnofasciculus baicalensis</taxon>
    </lineage>
</organism>
<evidence type="ECO:0000256" key="1">
    <source>
        <dbReference type="SAM" id="MobiDB-lite"/>
    </source>
</evidence>
<feature type="region of interest" description="Disordered" evidence="1">
    <location>
        <begin position="244"/>
        <end position="271"/>
    </location>
</feature>
<feature type="compositionally biased region" description="Polar residues" evidence="1">
    <location>
        <begin position="256"/>
        <end position="271"/>
    </location>
</feature>
<reference evidence="3" key="1">
    <citation type="submission" date="2022-06" db="EMBL/GenBank/DDBJ databases">
        <title>New cyanobacteria of genus Symplocastrum in benthos of Lake Baikal.</title>
        <authorList>
            <person name="Sorokovikova E."/>
            <person name="Tikhonova I."/>
            <person name="Krasnopeev A."/>
            <person name="Evseev P."/>
            <person name="Gladkikh A."/>
            <person name="Belykh O."/>
        </authorList>
    </citation>
    <scope>NUCLEOTIDE SEQUENCE</scope>
    <source>
        <strain evidence="3">BBK-W-15</strain>
    </source>
</reference>
<comment type="caution">
    <text evidence="3">The sequence shown here is derived from an EMBL/GenBank/DDBJ whole genome shotgun (WGS) entry which is preliminary data.</text>
</comment>
<evidence type="ECO:0000313" key="3">
    <source>
        <dbReference type="EMBL" id="MCP2732048.1"/>
    </source>
</evidence>
<feature type="domain" description="PatA-like N-terminal" evidence="2">
    <location>
        <begin position="7"/>
        <end position="164"/>
    </location>
</feature>
<dbReference type="Proteomes" id="UP001204953">
    <property type="component" value="Unassembled WGS sequence"/>
</dbReference>
<dbReference type="RefSeq" id="WP_254014776.1">
    <property type="nucleotide sequence ID" value="NZ_JAMZMM010000466.1"/>
</dbReference>
<dbReference type="InterPro" id="IPR025497">
    <property type="entry name" value="PatA-like_N"/>
</dbReference>
<protein>
    <submittedName>
        <fullName evidence="3">DUF4388 domain-containing protein</fullName>
    </submittedName>
</protein>
<dbReference type="AlphaFoldDB" id="A0AAE3GY89"/>
<dbReference type="EMBL" id="JAMZMM010000466">
    <property type="protein sequence ID" value="MCP2732048.1"/>
    <property type="molecule type" value="Genomic_DNA"/>
</dbReference>
<dbReference type="Pfam" id="PF14332">
    <property type="entry name" value="DUF4388"/>
    <property type="match status" value="1"/>
</dbReference>
<name>A0AAE3GY89_9CYAN</name>
<keyword evidence="4" id="KW-1185">Reference proteome</keyword>
<accession>A0AAE3GY89</accession>
<proteinExistence type="predicted"/>
<gene>
    <name evidence="3" type="ORF">NJ959_26825</name>
</gene>
<evidence type="ECO:0000313" key="4">
    <source>
        <dbReference type="Proteomes" id="UP001204953"/>
    </source>
</evidence>
<evidence type="ECO:0000259" key="2">
    <source>
        <dbReference type="Pfam" id="PF14332"/>
    </source>
</evidence>